<name>X0UED2_9ZZZZ</name>
<accession>X0UED2</accession>
<comment type="caution">
    <text evidence="1">The sequence shown here is derived from an EMBL/GenBank/DDBJ whole genome shotgun (WGS) entry which is preliminary data.</text>
</comment>
<reference evidence="1" key="1">
    <citation type="journal article" date="2014" name="Front. Microbiol.">
        <title>High frequency of phylogenetically diverse reductive dehalogenase-homologous genes in deep subseafloor sedimentary metagenomes.</title>
        <authorList>
            <person name="Kawai M."/>
            <person name="Futagami T."/>
            <person name="Toyoda A."/>
            <person name="Takaki Y."/>
            <person name="Nishi S."/>
            <person name="Hori S."/>
            <person name="Arai W."/>
            <person name="Tsubouchi T."/>
            <person name="Morono Y."/>
            <person name="Uchiyama I."/>
            <person name="Ito T."/>
            <person name="Fujiyama A."/>
            <person name="Inagaki F."/>
            <person name="Takami H."/>
        </authorList>
    </citation>
    <scope>NUCLEOTIDE SEQUENCE</scope>
    <source>
        <strain evidence="1">Expedition CK06-06</strain>
    </source>
</reference>
<proteinExistence type="predicted"/>
<dbReference type="EMBL" id="BARS01016091">
    <property type="protein sequence ID" value="GAF97661.1"/>
    <property type="molecule type" value="Genomic_DNA"/>
</dbReference>
<dbReference type="AlphaFoldDB" id="X0UED2"/>
<organism evidence="1">
    <name type="scientific">marine sediment metagenome</name>
    <dbReference type="NCBI Taxonomy" id="412755"/>
    <lineage>
        <taxon>unclassified sequences</taxon>
        <taxon>metagenomes</taxon>
        <taxon>ecological metagenomes</taxon>
    </lineage>
</organism>
<evidence type="ECO:0000313" key="1">
    <source>
        <dbReference type="EMBL" id="GAF97661.1"/>
    </source>
</evidence>
<sequence length="46" mass="5225">MIVKRCFIAALAAFGWLLPTVAFAQPTSDSIQSHFRLGDEFTYRTF</sequence>
<gene>
    <name evidence="1" type="ORF">S01H1_26544</name>
</gene>
<feature type="non-terminal residue" evidence="1">
    <location>
        <position position="46"/>
    </location>
</feature>
<protein>
    <submittedName>
        <fullName evidence="1">Uncharacterized protein</fullName>
    </submittedName>
</protein>